<feature type="non-terminal residue" evidence="2">
    <location>
        <position position="1"/>
    </location>
</feature>
<reference evidence="2" key="1">
    <citation type="submission" date="2016-05" db="EMBL/GenBank/DDBJ databases">
        <authorList>
            <person name="Lavstsen T."/>
            <person name="Jespersen J.S."/>
        </authorList>
    </citation>
    <scope>NUCLEOTIDE SEQUENCE</scope>
    <source>
        <tissue evidence="2">Brain</tissue>
    </source>
</reference>
<evidence type="ECO:0000256" key="1">
    <source>
        <dbReference type="SAM" id="MobiDB-lite"/>
    </source>
</evidence>
<accession>A0A1A8KLZ5</accession>
<organism evidence="2">
    <name type="scientific">Nothobranchius kuhntae</name>
    <name type="common">Beira killifish</name>
    <dbReference type="NCBI Taxonomy" id="321403"/>
    <lineage>
        <taxon>Eukaryota</taxon>
        <taxon>Metazoa</taxon>
        <taxon>Chordata</taxon>
        <taxon>Craniata</taxon>
        <taxon>Vertebrata</taxon>
        <taxon>Euteleostomi</taxon>
        <taxon>Actinopterygii</taxon>
        <taxon>Neopterygii</taxon>
        <taxon>Teleostei</taxon>
        <taxon>Neoteleostei</taxon>
        <taxon>Acanthomorphata</taxon>
        <taxon>Ovalentaria</taxon>
        <taxon>Atherinomorphae</taxon>
        <taxon>Cyprinodontiformes</taxon>
        <taxon>Nothobranchiidae</taxon>
        <taxon>Nothobranchius</taxon>
    </lineage>
</organism>
<reference evidence="2" key="2">
    <citation type="submission" date="2016-06" db="EMBL/GenBank/DDBJ databases">
        <title>The genome of a short-lived fish provides insights into sex chromosome evolution and the genetic control of aging.</title>
        <authorList>
            <person name="Reichwald K."/>
            <person name="Felder M."/>
            <person name="Petzold A."/>
            <person name="Koch P."/>
            <person name="Groth M."/>
            <person name="Platzer M."/>
        </authorList>
    </citation>
    <scope>NUCLEOTIDE SEQUENCE</scope>
    <source>
        <tissue evidence="2">Brain</tissue>
    </source>
</reference>
<evidence type="ECO:0000313" key="2">
    <source>
        <dbReference type="EMBL" id="SBR33241.1"/>
    </source>
</evidence>
<protein>
    <submittedName>
        <fullName evidence="2">Tubulin, alpha 2</fullName>
    </submittedName>
</protein>
<feature type="region of interest" description="Disordered" evidence="1">
    <location>
        <begin position="1"/>
        <end position="35"/>
    </location>
</feature>
<gene>
    <name evidence="2" type="primary">TUBA2</name>
</gene>
<sequence>FQGWHQLPAPHCGPWRRPGQGAKGSVHAEQYHRHC</sequence>
<dbReference type="EMBL" id="HAEE01013191">
    <property type="protein sequence ID" value="SBR33241.1"/>
    <property type="molecule type" value="Transcribed_RNA"/>
</dbReference>
<name>A0A1A8KLZ5_NOTKU</name>
<dbReference type="EMBL" id="HAED01008469">
    <property type="protein sequence ID" value="SBQ94681.1"/>
    <property type="molecule type" value="Transcribed_RNA"/>
</dbReference>
<proteinExistence type="predicted"/>
<dbReference type="AlphaFoldDB" id="A0A1A8KLZ5"/>